<accession>A0A9P0ASB5</accession>
<dbReference type="OrthoDB" id="6753065at2759"/>
<evidence type="ECO:0000313" key="1">
    <source>
        <dbReference type="EMBL" id="CAH0547139.1"/>
    </source>
</evidence>
<dbReference type="PANTHER" id="PTHR33480:SF1">
    <property type="entry name" value="TYR RECOMBINASE DOMAIN-CONTAINING PROTEIN"/>
    <property type="match status" value="1"/>
</dbReference>
<evidence type="ECO:0000313" key="2">
    <source>
        <dbReference type="Proteomes" id="UP001154078"/>
    </source>
</evidence>
<sequence>MLKNRYSKTDLLIANFGESYMKKHKRERMVYACSNRMGELSRLLINFRQIKNDKKITFTEILHPKKFDDVLFATRKIVGYDHEKKNICNAKSSYAFRHFLKKWHLWNKELQEKRWNKPLLLALVSDIKKFRDEVTRIAEGALSKLSLNSKDKQAFKLLNKCVLSILILFNRRRIGDVQYLKIDDYKANKTTNYTYNIHIYTDFENALTETEKALTKKYKRVLNSGKGSRSVVILVPEELGKMVDALLEHRITHCG</sequence>
<gene>
    <name evidence="1" type="ORF">MELIAE_LOCUS1183</name>
</gene>
<keyword evidence="2" id="KW-1185">Reference proteome</keyword>
<reference evidence="1" key="1">
    <citation type="submission" date="2021-12" db="EMBL/GenBank/DDBJ databases">
        <authorList>
            <person name="King R."/>
        </authorList>
    </citation>
    <scope>NUCLEOTIDE SEQUENCE</scope>
</reference>
<protein>
    <submittedName>
        <fullName evidence="1">Uncharacterized protein</fullName>
    </submittedName>
</protein>
<proteinExistence type="predicted"/>
<dbReference type="EMBL" id="OV121132">
    <property type="protein sequence ID" value="CAH0547139.1"/>
    <property type="molecule type" value="Genomic_DNA"/>
</dbReference>
<name>A0A9P0ASB5_BRAAE</name>
<dbReference type="PANTHER" id="PTHR33480">
    <property type="entry name" value="SET DOMAIN-CONTAINING PROTEIN-RELATED"/>
    <property type="match status" value="1"/>
</dbReference>
<dbReference type="Proteomes" id="UP001154078">
    <property type="component" value="Chromosome 1"/>
</dbReference>
<dbReference type="AlphaFoldDB" id="A0A9P0ASB5"/>
<organism evidence="1 2">
    <name type="scientific">Brassicogethes aeneus</name>
    <name type="common">Rape pollen beetle</name>
    <name type="synonym">Meligethes aeneus</name>
    <dbReference type="NCBI Taxonomy" id="1431903"/>
    <lineage>
        <taxon>Eukaryota</taxon>
        <taxon>Metazoa</taxon>
        <taxon>Ecdysozoa</taxon>
        <taxon>Arthropoda</taxon>
        <taxon>Hexapoda</taxon>
        <taxon>Insecta</taxon>
        <taxon>Pterygota</taxon>
        <taxon>Neoptera</taxon>
        <taxon>Endopterygota</taxon>
        <taxon>Coleoptera</taxon>
        <taxon>Polyphaga</taxon>
        <taxon>Cucujiformia</taxon>
        <taxon>Nitidulidae</taxon>
        <taxon>Meligethinae</taxon>
        <taxon>Brassicogethes</taxon>
    </lineage>
</organism>